<reference evidence="2" key="1">
    <citation type="submission" date="2020-11" db="EMBL/GenBank/DDBJ databases">
        <authorList>
            <person name="Whitehead M."/>
        </authorList>
    </citation>
    <scope>NUCLEOTIDE SEQUENCE</scope>
    <source>
        <strain evidence="2">EGII</strain>
    </source>
</reference>
<protein>
    <submittedName>
        <fullName evidence="2">(Mediterranean fruit fly) hypothetical protein</fullName>
    </submittedName>
</protein>
<dbReference type="AlphaFoldDB" id="A0A811U3Z9"/>
<evidence type="ECO:0000313" key="3">
    <source>
        <dbReference type="Proteomes" id="UP000606786"/>
    </source>
</evidence>
<feature type="region of interest" description="Disordered" evidence="1">
    <location>
        <begin position="1"/>
        <end position="47"/>
    </location>
</feature>
<evidence type="ECO:0000313" key="2">
    <source>
        <dbReference type="EMBL" id="CAD6993629.1"/>
    </source>
</evidence>
<feature type="compositionally biased region" description="Basic and acidic residues" evidence="1">
    <location>
        <begin position="86"/>
        <end position="99"/>
    </location>
</feature>
<sequence length="99" mass="11243">MKNQPGHTQYKRAGSHVKQTEEEEKEDVHQQRRSNRWTPGHQWPYSPAVSSSLMAMAVAVAVIDAVSTTTTTKQSSVCTPPQCKHWSSENPERGQRLRR</sequence>
<dbReference type="Proteomes" id="UP000606786">
    <property type="component" value="Unassembled WGS sequence"/>
</dbReference>
<feature type="region of interest" description="Disordered" evidence="1">
    <location>
        <begin position="68"/>
        <end position="99"/>
    </location>
</feature>
<comment type="caution">
    <text evidence="2">The sequence shown here is derived from an EMBL/GenBank/DDBJ whole genome shotgun (WGS) entry which is preliminary data.</text>
</comment>
<evidence type="ECO:0000256" key="1">
    <source>
        <dbReference type="SAM" id="MobiDB-lite"/>
    </source>
</evidence>
<keyword evidence="3" id="KW-1185">Reference proteome</keyword>
<gene>
    <name evidence="2" type="ORF">CCAP1982_LOCUS2439</name>
</gene>
<accession>A0A811U3Z9</accession>
<proteinExistence type="predicted"/>
<name>A0A811U3Z9_CERCA</name>
<organism evidence="2 3">
    <name type="scientific">Ceratitis capitata</name>
    <name type="common">Mediterranean fruit fly</name>
    <name type="synonym">Tephritis capitata</name>
    <dbReference type="NCBI Taxonomy" id="7213"/>
    <lineage>
        <taxon>Eukaryota</taxon>
        <taxon>Metazoa</taxon>
        <taxon>Ecdysozoa</taxon>
        <taxon>Arthropoda</taxon>
        <taxon>Hexapoda</taxon>
        <taxon>Insecta</taxon>
        <taxon>Pterygota</taxon>
        <taxon>Neoptera</taxon>
        <taxon>Endopterygota</taxon>
        <taxon>Diptera</taxon>
        <taxon>Brachycera</taxon>
        <taxon>Muscomorpha</taxon>
        <taxon>Tephritoidea</taxon>
        <taxon>Tephritidae</taxon>
        <taxon>Ceratitis</taxon>
        <taxon>Ceratitis</taxon>
    </lineage>
</organism>
<dbReference type="EMBL" id="CAJHJT010000001">
    <property type="protein sequence ID" value="CAD6993629.1"/>
    <property type="molecule type" value="Genomic_DNA"/>
</dbReference>